<evidence type="ECO:0000313" key="3">
    <source>
        <dbReference type="Proteomes" id="UP001642464"/>
    </source>
</evidence>
<proteinExistence type="predicted"/>
<organism evidence="2 3">
    <name type="scientific">Durusdinium trenchii</name>
    <dbReference type="NCBI Taxonomy" id="1381693"/>
    <lineage>
        <taxon>Eukaryota</taxon>
        <taxon>Sar</taxon>
        <taxon>Alveolata</taxon>
        <taxon>Dinophyceae</taxon>
        <taxon>Suessiales</taxon>
        <taxon>Symbiodiniaceae</taxon>
        <taxon>Durusdinium</taxon>
    </lineage>
</organism>
<accession>A0ABP0S1Q1</accession>
<evidence type="ECO:0000256" key="1">
    <source>
        <dbReference type="SAM" id="MobiDB-lite"/>
    </source>
</evidence>
<keyword evidence="3" id="KW-1185">Reference proteome</keyword>
<sequence length="436" mass="47109">MGVSSSELGGEPPSDAPLCVESFSGERRLLPLLRSWAVGSCVWSDRTWTYTRMGGFTLEAFQFKAYGAVDRRWARVEVKAPSRQGITVYLLGETKEVDAPWAFSAGAPRLDHDSWNDVCETLPEYEAGASYRWPRYPAKTIQRRHHTGTSASNPVHPSFDWARWCRVPPGGSLRFEGYAPPGHMAWPPQRPMYRPPGGYVPWGVPPPREPDWRPAMGAPGTWTPPAPSWTGPPTHWVGPSYEKGPFEASTPAVENGHSASSGIAGAAPLDLAGTPGGAGAAPVEEPLPPAPTASERLRNVRLVSSGLSQTMLEKLHSLGIRPKTGGAEKGQAKPVWSRWTVEHPLSSPCDASARACELGLDAEHGLAAEHGLSRSALPAPTGKRRATVCTLGLAQQGLWERFRQRCGTPLPAEPVSYASQLRSSKLGHVVVLAHEK</sequence>
<feature type="region of interest" description="Disordered" evidence="1">
    <location>
        <begin position="243"/>
        <end position="265"/>
    </location>
</feature>
<dbReference type="Proteomes" id="UP001642464">
    <property type="component" value="Unassembled WGS sequence"/>
</dbReference>
<evidence type="ECO:0000313" key="2">
    <source>
        <dbReference type="EMBL" id="CAK9106229.1"/>
    </source>
</evidence>
<dbReference type="EMBL" id="CAXAMM010042684">
    <property type="protein sequence ID" value="CAK9106229.1"/>
    <property type="molecule type" value="Genomic_DNA"/>
</dbReference>
<gene>
    <name evidence="2" type="ORF">SCF082_LOCUS49483</name>
</gene>
<name>A0ABP0S1Q1_9DINO</name>
<reference evidence="2 3" key="1">
    <citation type="submission" date="2024-02" db="EMBL/GenBank/DDBJ databases">
        <authorList>
            <person name="Chen Y."/>
            <person name="Shah S."/>
            <person name="Dougan E. K."/>
            <person name="Thang M."/>
            <person name="Chan C."/>
        </authorList>
    </citation>
    <scope>NUCLEOTIDE SEQUENCE [LARGE SCALE GENOMIC DNA]</scope>
</reference>
<feature type="compositionally biased region" description="Low complexity" evidence="1">
    <location>
        <begin position="256"/>
        <end position="265"/>
    </location>
</feature>
<protein>
    <submittedName>
        <fullName evidence="2">Repetin</fullName>
    </submittedName>
</protein>
<comment type="caution">
    <text evidence="2">The sequence shown here is derived from an EMBL/GenBank/DDBJ whole genome shotgun (WGS) entry which is preliminary data.</text>
</comment>